<accession>A0ACB0YEW4</accession>
<protein>
    <submittedName>
        <fullName evidence="1">Uncharacterized protein</fullName>
    </submittedName>
</protein>
<evidence type="ECO:0000313" key="1">
    <source>
        <dbReference type="EMBL" id="CAK5043781.1"/>
    </source>
</evidence>
<sequence length="53" mass="6521">MRNFEYHNSSKRKEVVKKLELMRNLKIEKEINSKRLVGIKKVNKSRSDDMWRE</sequence>
<name>A0ACB0YEW4_MELEN</name>
<comment type="caution">
    <text evidence="1">The sequence shown here is derived from an EMBL/GenBank/DDBJ whole genome shotgun (WGS) entry which is preliminary data.</text>
</comment>
<keyword evidence="2" id="KW-1185">Reference proteome</keyword>
<proteinExistence type="predicted"/>
<reference evidence="1" key="1">
    <citation type="submission" date="2023-11" db="EMBL/GenBank/DDBJ databases">
        <authorList>
            <person name="Poullet M."/>
        </authorList>
    </citation>
    <scope>NUCLEOTIDE SEQUENCE</scope>
    <source>
        <strain evidence="1">E1834</strain>
    </source>
</reference>
<gene>
    <name evidence="1" type="ORF">MENTE1834_LOCUS11245</name>
</gene>
<organism evidence="1 2">
    <name type="scientific">Meloidogyne enterolobii</name>
    <name type="common">Root-knot nematode worm</name>
    <name type="synonym">Meloidogyne mayaguensis</name>
    <dbReference type="NCBI Taxonomy" id="390850"/>
    <lineage>
        <taxon>Eukaryota</taxon>
        <taxon>Metazoa</taxon>
        <taxon>Ecdysozoa</taxon>
        <taxon>Nematoda</taxon>
        <taxon>Chromadorea</taxon>
        <taxon>Rhabditida</taxon>
        <taxon>Tylenchina</taxon>
        <taxon>Tylenchomorpha</taxon>
        <taxon>Tylenchoidea</taxon>
        <taxon>Meloidogynidae</taxon>
        <taxon>Meloidogyninae</taxon>
        <taxon>Meloidogyne</taxon>
    </lineage>
</organism>
<dbReference type="Proteomes" id="UP001497535">
    <property type="component" value="Unassembled WGS sequence"/>
</dbReference>
<dbReference type="EMBL" id="CAVMJV010000011">
    <property type="protein sequence ID" value="CAK5043781.1"/>
    <property type="molecule type" value="Genomic_DNA"/>
</dbReference>
<evidence type="ECO:0000313" key="2">
    <source>
        <dbReference type="Proteomes" id="UP001497535"/>
    </source>
</evidence>